<keyword evidence="3" id="KW-1185">Reference proteome</keyword>
<dbReference type="EMBL" id="BJWL01000267">
    <property type="protein sequence ID" value="GFS36872.1"/>
    <property type="molecule type" value="Genomic_DNA"/>
</dbReference>
<evidence type="ECO:0000256" key="1">
    <source>
        <dbReference type="SAM" id="MobiDB-lite"/>
    </source>
</evidence>
<accession>A0A7J0DK56</accession>
<gene>
    <name evidence="2" type="ORF">Acr_00g0048400</name>
</gene>
<dbReference type="Proteomes" id="UP000585474">
    <property type="component" value="Unassembled WGS sequence"/>
</dbReference>
<evidence type="ECO:0000313" key="2">
    <source>
        <dbReference type="EMBL" id="GFS36872.1"/>
    </source>
</evidence>
<feature type="compositionally biased region" description="Pro residues" evidence="1">
    <location>
        <begin position="53"/>
        <end position="69"/>
    </location>
</feature>
<feature type="region of interest" description="Disordered" evidence="1">
    <location>
        <begin position="24"/>
        <end position="113"/>
    </location>
</feature>
<name>A0A7J0DK56_9ERIC</name>
<reference evidence="3" key="1">
    <citation type="submission" date="2019-07" db="EMBL/GenBank/DDBJ databases">
        <title>De Novo Assembly of kiwifruit Actinidia rufa.</title>
        <authorList>
            <person name="Sugita-Konishi S."/>
            <person name="Sato K."/>
            <person name="Mori E."/>
            <person name="Abe Y."/>
            <person name="Kisaki G."/>
            <person name="Hamano K."/>
            <person name="Suezawa K."/>
            <person name="Otani M."/>
            <person name="Fukuda T."/>
            <person name="Manabe T."/>
            <person name="Gomi K."/>
            <person name="Tabuchi M."/>
            <person name="Akimitsu K."/>
            <person name="Kataoka I."/>
        </authorList>
    </citation>
    <scope>NUCLEOTIDE SEQUENCE [LARGE SCALE GENOMIC DNA]</scope>
    <source>
        <strain evidence="3">cv. Fuchu</strain>
    </source>
</reference>
<organism evidence="2 3">
    <name type="scientific">Actinidia rufa</name>
    <dbReference type="NCBI Taxonomy" id="165716"/>
    <lineage>
        <taxon>Eukaryota</taxon>
        <taxon>Viridiplantae</taxon>
        <taxon>Streptophyta</taxon>
        <taxon>Embryophyta</taxon>
        <taxon>Tracheophyta</taxon>
        <taxon>Spermatophyta</taxon>
        <taxon>Magnoliopsida</taxon>
        <taxon>eudicotyledons</taxon>
        <taxon>Gunneridae</taxon>
        <taxon>Pentapetalae</taxon>
        <taxon>asterids</taxon>
        <taxon>Ericales</taxon>
        <taxon>Actinidiaceae</taxon>
        <taxon>Actinidia</taxon>
    </lineage>
</organism>
<proteinExistence type="predicted"/>
<protein>
    <submittedName>
        <fullName evidence="2">Uncharacterized protein</fullName>
    </submittedName>
</protein>
<feature type="compositionally biased region" description="Basic residues" evidence="1">
    <location>
        <begin position="76"/>
        <end position="98"/>
    </location>
</feature>
<sequence length="158" mass="17745">MPKPPTSQPQISFSLSNKQLQLLVTPKSDRSRNGDSAEIQAFSHSVRGGWQPNPKPHNQPSNPPPPPQNPTDATQPHRRRRQAVPRQRRVARSSLRRRFSGEEEQGLDGQPQAEGLLRLVAAAARGEGHGERWRRRGRNFYTPPEVAARMSDAVDRGR</sequence>
<dbReference type="AlphaFoldDB" id="A0A7J0DK56"/>
<comment type="caution">
    <text evidence="2">The sequence shown here is derived from an EMBL/GenBank/DDBJ whole genome shotgun (WGS) entry which is preliminary data.</text>
</comment>
<evidence type="ECO:0000313" key="3">
    <source>
        <dbReference type="Proteomes" id="UP000585474"/>
    </source>
</evidence>